<evidence type="ECO:0000313" key="5">
    <source>
        <dbReference type="EMBL" id="ESK91608.1"/>
    </source>
</evidence>
<dbReference type="KEGG" id="mrr:Moror_2526"/>
<keyword evidence="2 5" id="KW-0378">Hydrolase</keyword>
<dbReference type="AlphaFoldDB" id="V2WXN2"/>
<dbReference type="Proteomes" id="UP000017559">
    <property type="component" value="Unassembled WGS sequence"/>
</dbReference>
<dbReference type="Gene3D" id="3.40.50.1820">
    <property type="entry name" value="alpha/beta hydrolase"/>
    <property type="match status" value="1"/>
</dbReference>
<gene>
    <name evidence="5" type="ORF">Moror_2526</name>
</gene>
<dbReference type="InterPro" id="IPR013595">
    <property type="entry name" value="Pept_S33_TAP-like_C"/>
</dbReference>
<keyword evidence="6" id="KW-1185">Reference proteome</keyword>
<organism evidence="5 6">
    <name type="scientific">Moniliophthora roreri (strain MCA 2997)</name>
    <name type="common">Cocoa frosty pod rot fungus</name>
    <name type="synonym">Crinipellis roreri</name>
    <dbReference type="NCBI Taxonomy" id="1381753"/>
    <lineage>
        <taxon>Eukaryota</taxon>
        <taxon>Fungi</taxon>
        <taxon>Dikarya</taxon>
        <taxon>Basidiomycota</taxon>
        <taxon>Agaricomycotina</taxon>
        <taxon>Agaricomycetes</taxon>
        <taxon>Agaricomycetidae</taxon>
        <taxon>Agaricales</taxon>
        <taxon>Marasmiineae</taxon>
        <taxon>Marasmiaceae</taxon>
        <taxon>Moniliophthora</taxon>
    </lineage>
</organism>
<dbReference type="OrthoDB" id="425534at2759"/>
<proteinExistence type="inferred from homology"/>
<evidence type="ECO:0000313" key="6">
    <source>
        <dbReference type="Proteomes" id="UP000017559"/>
    </source>
</evidence>
<dbReference type="EMBL" id="AWSO01000333">
    <property type="protein sequence ID" value="ESK91608.1"/>
    <property type="molecule type" value="Genomic_DNA"/>
</dbReference>
<evidence type="ECO:0000259" key="3">
    <source>
        <dbReference type="Pfam" id="PF00561"/>
    </source>
</evidence>
<evidence type="ECO:0000256" key="1">
    <source>
        <dbReference type="ARBA" id="ARBA00010088"/>
    </source>
</evidence>
<dbReference type="PANTHER" id="PTHR43248">
    <property type="entry name" value="2-SUCCINYL-6-HYDROXY-2,4-CYCLOHEXADIENE-1-CARBOXYLATE SYNTHASE"/>
    <property type="match status" value="1"/>
</dbReference>
<comment type="similarity">
    <text evidence="1">Belongs to the peptidase S33 family.</text>
</comment>
<dbReference type="HOGENOM" id="CLU_013364_5_2_1"/>
<dbReference type="PANTHER" id="PTHR43248:SF25">
    <property type="entry name" value="AB HYDROLASE-1 DOMAIN-CONTAINING PROTEIN-RELATED"/>
    <property type="match status" value="1"/>
</dbReference>
<dbReference type="InterPro" id="IPR051601">
    <property type="entry name" value="Serine_prot/Carboxylest_S33"/>
</dbReference>
<name>V2WXN2_MONRO</name>
<evidence type="ECO:0000256" key="2">
    <source>
        <dbReference type="ARBA" id="ARBA00022801"/>
    </source>
</evidence>
<dbReference type="SUPFAM" id="SSF53474">
    <property type="entry name" value="alpha/beta-Hydrolases"/>
    <property type="match status" value="1"/>
</dbReference>
<feature type="domain" description="AB hydrolase-1" evidence="3">
    <location>
        <begin position="103"/>
        <end position="269"/>
    </location>
</feature>
<dbReference type="Pfam" id="PF00561">
    <property type="entry name" value="Abhydrolase_1"/>
    <property type="match status" value="1"/>
</dbReference>
<feature type="domain" description="Peptidase S33 tripeptidyl aminopeptidase-like C-terminal" evidence="4">
    <location>
        <begin position="414"/>
        <end position="514"/>
    </location>
</feature>
<sequence>MISFVYGKKFLVLIPKPLLMFVFLRSSLLVTAIAVLTAGAQTDFPWNSLVPTTNFTWTDCYSEFQCARLKVPLDYNDQDNGKYAAVAVIRYPSPVVDKDYRGPIFLNPGGPGGSAVDAVLEKAKVVRAAVGPQFDVIGFDPRGVSRTTPQVAVFKTDEERSAWLLGESYDMNSTYETLPEMVARYQVFGQLALSRDNDTLAFITTGIVAQDMLRILDTLDQEKLQYLGFSYGSVLGSTFATMFPERVGRMVIDGCLDMDSYFRYDLANEIRDADKVMQAFFDGCHAAGPEACPFYASSPTAIAAKLDAIYDSLRTQPLPVFSGEEYGIITYDALRNVVFSALYNPFDQFAPLALGLAELASGNGTLIYQSISQSLIADASAEATIAISCSDADPVNLGTSQLREYMSRINSTFAGVFAVRLMTHCVGWEVHPESRFKGPVGANTSFPLLVIGNTADPVTPLAAAKKTSQLFPGAVLLTQDSPGHTSQSAMSSCTIGAMVAYFVNGTLPEEGTVCPVESQLFPVANSTS</sequence>
<evidence type="ECO:0000259" key="4">
    <source>
        <dbReference type="Pfam" id="PF08386"/>
    </source>
</evidence>
<dbReference type="GO" id="GO:0016787">
    <property type="term" value="F:hydrolase activity"/>
    <property type="evidence" value="ECO:0007669"/>
    <property type="project" value="UniProtKB-KW"/>
</dbReference>
<reference evidence="5 6" key="1">
    <citation type="journal article" date="2014" name="BMC Genomics">
        <title>Genome and secretome analysis of the hemibiotrophic fungal pathogen, Moniliophthora roreri, which causes frosty pod rot disease of cacao: mechanisms of the biotrophic and necrotrophic phases.</title>
        <authorList>
            <person name="Meinhardt L.W."/>
            <person name="Costa G.G.L."/>
            <person name="Thomazella D.P.T."/>
            <person name="Teixeira P.J.P.L."/>
            <person name="Carazzolle M.F."/>
            <person name="Schuster S.C."/>
            <person name="Carlson J.E."/>
            <person name="Guiltinan M.J."/>
            <person name="Mieczkowski P."/>
            <person name="Farmer A."/>
            <person name="Ramaraj T."/>
            <person name="Crozier J."/>
            <person name="Davis R.E."/>
            <person name="Shao J."/>
            <person name="Melnick R.L."/>
            <person name="Pereira G.A.G."/>
            <person name="Bailey B.A."/>
        </authorList>
    </citation>
    <scope>NUCLEOTIDE SEQUENCE [LARGE SCALE GENOMIC DNA]</scope>
    <source>
        <strain evidence="5 6">MCA 2997</strain>
    </source>
</reference>
<protein>
    <submittedName>
        <fullName evidence="5">Alpha beta hydrolase fold family</fullName>
    </submittedName>
</protein>
<dbReference type="InterPro" id="IPR000073">
    <property type="entry name" value="AB_hydrolase_1"/>
</dbReference>
<dbReference type="InterPro" id="IPR029058">
    <property type="entry name" value="AB_hydrolase_fold"/>
</dbReference>
<comment type="caution">
    <text evidence="5">The sequence shown here is derived from an EMBL/GenBank/DDBJ whole genome shotgun (WGS) entry which is preliminary data.</text>
</comment>
<dbReference type="Pfam" id="PF08386">
    <property type="entry name" value="Abhydrolase_4"/>
    <property type="match status" value="1"/>
</dbReference>
<accession>V2WXN2</accession>